<name>A0AAW2VSJ2_9LAMI</name>
<dbReference type="AlphaFoldDB" id="A0AAW2VSJ2"/>
<accession>A0AAW2VSJ2</accession>
<organism evidence="2">
    <name type="scientific">Sesamum latifolium</name>
    <dbReference type="NCBI Taxonomy" id="2727402"/>
    <lineage>
        <taxon>Eukaryota</taxon>
        <taxon>Viridiplantae</taxon>
        <taxon>Streptophyta</taxon>
        <taxon>Embryophyta</taxon>
        <taxon>Tracheophyta</taxon>
        <taxon>Spermatophyta</taxon>
        <taxon>Magnoliopsida</taxon>
        <taxon>eudicotyledons</taxon>
        <taxon>Gunneridae</taxon>
        <taxon>Pentapetalae</taxon>
        <taxon>asterids</taxon>
        <taxon>lamiids</taxon>
        <taxon>Lamiales</taxon>
        <taxon>Pedaliaceae</taxon>
        <taxon>Sesamum</taxon>
    </lineage>
</organism>
<dbReference type="PANTHER" id="PTHR23354:SF104">
    <property type="entry name" value="TLD-DOMAIN CONTAINING NUCLEOLAR PROTEIN"/>
    <property type="match status" value="1"/>
</dbReference>
<proteinExistence type="predicted"/>
<feature type="domain" description="TLDc" evidence="1">
    <location>
        <begin position="291"/>
        <end position="493"/>
    </location>
</feature>
<evidence type="ECO:0000313" key="2">
    <source>
        <dbReference type="EMBL" id="KAL0432368.1"/>
    </source>
</evidence>
<gene>
    <name evidence="2" type="ORF">Slati_2571100</name>
</gene>
<reference evidence="2" key="1">
    <citation type="submission" date="2020-06" db="EMBL/GenBank/DDBJ databases">
        <authorList>
            <person name="Li T."/>
            <person name="Hu X."/>
            <person name="Zhang T."/>
            <person name="Song X."/>
            <person name="Zhang H."/>
            <person name="Dai N."/>
            <person name="Sheng W."/>
            <person name="Hou X."/>
            <person name="Wei L."/>
        </authorList>
    </citation>
    <scope>NUCLEOTIDE SEQUENCE</scope>
    <source>
        <strain evidence="2">KEN1</strain>
        <tissue evidence="2">Leaf</tissue>
    </source>
</reference>
<sequence>MGQSSSTEQQLSPELREVQSLAASTGALPSLEKAFSLLSDPQTKSIPVHSLQKCFDLAFESLESERGQVFKEFPLLFSHLGSTIVDLFFVADKDGVNWIEFLRGYTKCCARTVASALLNNLFRVFSVTCSKAGVPVDVKFELYDDDCKISGSFSPRDTFMLLWICWIFSWDSRILRSNTLKKKGECRLPDASHLVLSAIESSTEDGHELDYWDSVVTELDFQLPAAKVHLWALKTLPHLADCFQQFVHARLCCLTTHEDKSEPSCSSSHESSSSAISETTLLTRGTAWAISLTLRGPIYEEISKACFASEVDEINENLLYRSSVHGKGLNRFWSNIEGYNGPLLLLIAACEEENKRRRWIIGALTHQGFENKESFYGTSGNLYALSPVFHALLSSARLELTDCLLFWQEGRKTVSIAICIQLVGCMRLIQNRWVLHVGGSIGNERIFMDEDFGRVTIRHHAVDKTYQHGALFPNQGFLPVEASVLEVEAWGLGGRTAREIQASYKKREELFTEQRRKVDLKTFANWEDSPEKMMMDMMSNPNTVRREDR</sequence>
<protein>
    <recommendedName>
        <fullName evidence="1">TLDc domain-containing protein</fullName>
    </recommendedName>
</protein>
<dbReference type="EMBL" id="JACGWN010000009">
    <property type="protein sequence ID" value="KAL0432368.1"/>
    <property type="molecule type" value="Genomic_DNA"/>
</dbReference>
<evidence type="ECO:0000259" key="1">
    <source>
        <dbReference type="SMART" id="SM00584"/>
    </source>
</evidence>
<comment type="caution">
    <text evidence="2">The sequence shown here is derived from an EMBL/GenBank/DDBJ whole genome shotgun (WGS) entry which is preliminary data.</text>
</comment>
<dbReference type="Pfam" id="PF07534">
    <property type="entry name" value="TLD"/>
    <property type="match status" value="1"/>
</dbReference>
<dbReference type="SMART" id="SM00584">
    <property type="entry name" value="TLDc"/>
    <property type="match status" value="1"/>
</dbReference>
<reference evidence="2" key="2">
    <citation type="journal article" date="2024" name="Plant">
        <title>Genomic evolution and insights into agronomic trait innovations of Sesamum species.</title>
        <authorList>
            <person name="Miao H."/>
            <person name="Wang L."/>
            <person name="Qu L."/>
            <person name="Liu H."/>
            <person name="Sun Y."/>
            <person name="Le M."/>
            <person name="Wang Q."/>
            <person name="Wei S."/>
            <person name="Zheng Y."/>
            <person name="Lin W."/>
            <person name="Duan Y."/>
            <person name="Cao H."/>
            <person name="Xiong S."/>
            <person name="Wang X."/>
            <person name="Wei L."/>
            <person name="Li C."/>
            <person name="Ma Q."/>
            <person name="Ju M."/>
            <person name="Zhao R."/>
            <person name="Li G."/>
            <person name="Mu C."/>
            <person name="Tian Q."/>
            <person name="Mei H."/>
            <person name="Zhang T."/>
            <person name="Gao T."/>
            <person name="Zhang H."/>
        </authorList>
    </citation>
    <scope>NUCLEOTIDE SEQUENCE</scope>
    <source>
        <strain evidence="2">KEN1</strain>
    </source>
</reference>
<dbReference type="InterPro" id="IPR006571">
    <property type="entry name" value="TLDc_dom"/>
</dbReference>
<dbReference type="PANTHER" id="PTHR23354">
    <property type="entry name" value="NUCLEOLAR PROTEIN 7/ESTROGEN RECEPTOR COACTIVATOR-RELATED"/>
    <property type="match status" value="1"/>
</dbReference>